<sequence length="134" mass="15170">MHLSISKEAQEKIQEKMQPGDYLILDYEDATGPFVDSQASCQLYPSFRILLVPASFPEAQLAVYDHQHDTELGIVYMKSRSEMLLDQEVRLIVEPVYHSLQLKADSGILANNLELKRINPKDYENQAPSSTIGC</sequence>
<dbReference type="Gene3D" id="2.60.300.12">
    <property type="entry name" value="HesB-like domain"/>
    <property type="match status" value="1"/>
</dbReference>
<proteinExistence type="predicted"/>
<dbReference type="eggNOG" id="COG4918">
    <property type="taxonomic scope" value="Bacteria"/>
</dbReference>
<accession>S1NJS0</accession>
<dbReference type="SUPFAM" id="SSF89360">
    <property type="entry name" value="HesB-like domain"/>
    <property type="match status" value="1"/>
</dbReference>
<keyword evidence="3" id="KW-1185">Reference proteome</keyword>
<evidence type="ECO:0000313" key="2">
    <source>
        <dbReference type="EMBL" id="EOW80421.1"/>
    </source>
</evidence>
<evidence type="ECO:0000313" key="3">
    <source>
        <dbReference type="Proteomes" id="UP000014113"/>
    </source>
</evidence>
<dbReference type="PATRIC" id="fig|1121865.3.peg.1472"/>
<comment type="caution">
    <text evidence="2">The sequence shown here is derived from an EMBL/GenBank/DDBJ whole genome shotgun (WGS) entry which is preliminary data.</text>
</comment>
<dbReference type="STRING" id="1121865.OMW_01509"/>
<dbReference type="InterPro" id="IPR035903">
    <property type="entry name" value="HesB-like_dom_sf"/>
</dbReference>
<reference evidence="2 3" key="1">
    <citation type="submission" date="2013-03" db="EMBL/GenBank/DDBJ databases">
        <title>The Genome Sequence of Enterococcus columbae ATCC_51263 (PacBio/Illumina hybrid assembly).</title>
        <authorList>
            <consortium name="The Broad Institute Genomics Platform"/>
            <consortium name="The Broad Institute Genome Sequencing Center for Infectious Disease"/>
            <person name="Earl A."/>
            <person name="Russ C."/>
            <person name="Gilmore M."/>
            <person name="Surin D."/>
            <person name="Walker B."/>
            <person name="Young S."/>
            <person name="Zeng Q."/>
            <person name="Gargeya S."/>
            <person name="Fitzgerald M."/>
            <person name="Haas B."/>
            <person name="Abouelleil A."/>
            <person name="Allen A.W."/>
            <person name="Alvarado L."/>
            <person name="Arachchi H.M."/>
            <person name="Berlin A.M."/>
            <person name="Chapman S.B."/>
            <person name="Gainer-Dewar J."/>
            <person name="Goldberg J."/>
            <person name="Griggs A."/>
            <person name="Gujja S."/>
            <person name="Hansen M."/>
            <person name="Howarth C."/>
            <person name="Imamovic A."/>
            <person name="Ireland A."/>
            <person name="Larimer J."/>
            <person name="McCowan C."/>
            <person name="Murphy C."/>
            <person name="Pearson M."/>
            <person name="Poon T.W."/>
            <person name="Priest M."/>
            <person name="Roberts A."/>
            <person name="Saif S."/>
            <person name="Shea T."/>
            <person name="Sisk P."/>
            <person name="Sykes S."/>
            <person name="Wortman J."/>
            <person name="Nusbaum C."/>
            <person name="Birren B."/>
        </authorList>
    </citation>
    <scope>NUCLEOTIDE SEQUENCE [LARGE SCALE GENOMIC DNA]</scope>
    <source>
        <strain evidence="2 3">ATCC 51263</strain>
    </source>
</reference>
<dbReference type="Proteomes" id="UP000014113">
    <property type="component" value="Unassembled WGS sequence"/>
</dbReference>
<gene>
    <name evidence="2" type="ORF">I568_02124</name>
</gene>
<organism evidence="2 3">
    <name type="scientific">Enterococcus columbae DSM 7374 = ATCC 51263</name>
    <dbReference type="NCBI Taxonomy" id="1121865"/>
    <lineage>
        <taxon>Bacteria</taxon>
        <taxon>Bacillati</taxon>
        <taxon>Bacillota</taxon>
        <taxon>Bacilli</taxon>
        <taxon>Lactobacillales</taxon>
        <taxon>Enterococcaceae</taxon>
        <taxon>Enterococcus</taxon>
    </lineage>
</organism>
<protein>
    <recommendedName>
        <fullName evidence="1">Core domain-containing protein</fullName>
    </recommendedName>
</protein>
<evidence type="ECO:0000259" key="1">
    <source>
        <dbReference type="Pfam" id="PF01521"/>
    </source>
</evidence>
<dbReference type="RefSeq" id="WP_016183646.1">
    <property type="nucleotide sequence ID" value="NZ_JXKI01000013.1"/>
</dbReference>
<dbReference type="EMBL" id="ASWJ01000009">
    <property type="protein sequence ID" value="EOW80421.1"/>
    <property type="molecule type" value="Genomic_DNA"/>
</dbReference>
<dbReference type="Pfam" id="PF01521">
    <property type="entry name" value="Fe-S_biosyn"/>
    <property type="match status" value="1"/>
</dbReference>
<dbReference type="AlphaFoldDB" id="S1NJS0"/>
<dbReference type="OrthoDB" id="2361502at2"/>
<name>S1NJS0_9ENTE</name>
<dbReference type="InterPro" id="IPR000361">
    <property type="entry name" value="ATAP_core_dom"/>
</dbReference>
<feature type="domain" description="Core" evidence="1">
    <location>
        <begin position="1"/>
        <end position="116"/>
    </location>
</feature>